<dbReference type="SMART" id="SM00530">
    <property type="entry name" value="HTH_XRE"/>
    <property type="match status" value="1"/>
</dbReference>
<protein>
    <submittedName>
        <fullName evidence="2">Helix-turn-helix transcriptional regulator</fullName>
    </submittedName>
</protein>
<evidence type="ECO:0000313" key="2">
    <source>
        <dbReference type="EMBL" id="MBU2662791.1"/>
    </source>
</evidence>
<dbReference type="Pfam" id="PF17765">
    <property type="entry name" value="MLTR_LBD"/>
    <property type="match status" value="1"/>
</dbReference>
<dbReference type="InterPro" id="IPR041413">
    <property type="entry name" value="MLTR_LBD"/>
</dbReference>
<dbReference type="Proteomes" id="UP001519654">
    <property type="component" value="Unassembled WGS sequence"/>
</dbReference>
<evidence type="ECO:0000313" key="3">
    <source>
        <dbReference type="Proteomes" id="UP001519654"/>
    </source>
</evidence>
<proteinExistence type="predicted"/>
<dbReference type="Gene3D" id="3.30.450.180">
    <property type="match status" value="1"/>
</dbReference>
<dbReference type="InterPro" id="IPR001387">
    <property type="entry name" value="Cro/C1-type_HTH"/>
</dbReference>
<dbReference type="InterPro" id="IPR010982">
    <property type="entry name" value="Lambda_DNA-bd_dom_sf"/>
</dbReference>
<dbReference type="PROSITE" id="PS50943">
    <property type="entry name" value="HTH_CROC1"/>
    <property type="match status" value="1"/>
</dbReference>
<sequence>MDKNVDLKDFLRTRRARLTPADAGIADEFPGRRVPGLRREELAALAGVSVDYYVRLEQGRNLNPSASVVDALARALQLDDTERAHLFDLAQPRHVRRPPGPRTQRVRPTMFGMLEALDDAASPAFVVGRRMDVLAANRMARALICDFNALPAGQRNKARFIFLDPGARDLYVQWDKVAAETVAILRLDAGRHPDDPQLSALIGELSVKSEHFRHWWAEHQVLVRTSGTKLYRHPIAGEITIDFQALQLPEDPEQTLFVYTAPAGSPSQQALRMLASWNAADRLTIVHAKVGVESDILQ</sequence>
<gene>
    <name evidence="2" type="ORF">KOI35_04650</name>
</gene>
<dbReference type="CDD" id="cd00093">
    <property type="entry name" value="HTH_XRE"/>
    <property type="match status" value="1"/>
</dbReference>
<dbReference type="Pfam" id="PF13560">
    <property type="entry name" value="HTH_31"/>
    <property type="match status" value="1"/>
</dbReference>
<dbReference type="RefSeq" id="WP_215784703.1">
    <property type="nucleotide sequence ID" value="NZ_JAHKKG010000001.1"/>
</dbReference>
<evidence type="ECO:0000259" key="1">
    <source>
        <dbReference type="PROSITE" id="PS50943"/>
    </source>
</evidence>
<dbReference type="EMBL" id="JAHKKG010000001">
    <property type="protein sequence ID" value="MBU2662791.1"/>
    <property type="molecule type" value="Genomic_DNA"/>
</dbReference>
<dbReference type="PANTHER" id="PTHR35010">
    <property type="entry name" value="BLL4672 PROTEIN-RELATED"/>
    <property type="match status" value="1"/>
</dbReference>
<dbReference type="Gene3D" id="1.10.260.40">
    <property type="entry name" value="lambda repressor-like DNA-binding domains"/>
    <property type="match status" value="1"/>
</dbReference>
<accession>A0ABS5YHG7</accession>
<feature type="domain" description="HTH cro/C1-type" evidence="1">
    <location>
        <begin position="36"/>
        <end position="83"/>
    </location>
</feature>
<comment type="caution">
    <text evidence="2">The sequence shown here is derived from an EMBL/GenBank/DDBJ whole genome shotgun (WGS) entry which is preliminary data.</text>
</comment>
<reference evidence="2 3" key="1">
    <citation type="submission" date="2021-06" db="EMBL/GenBank/DDBJ databases">
        <title>Actinoplanes lichenicola sp. nov., and Actinoplanes ovalisporus sp. nov., isolated from lichen in Thailand.</title>
        <authorList>
            <person name="Saeng-In P."/>
            <person name="Kanchanasin P."/>
            <person name="Yuki M."/>
            <person name="Kudo T."/>
            <person name="Ohkuma M."/>
            <person name="Phongsopitanun W."/>
            <person name="Tanasupawat S."/>
        </authorList>
    </citation>
    <scope>NUCLEOTIDE SEQUENCE [LARGE SCALE GENOMIC DNA]</scope>
    <source>
        <strain evidence="2 3">NBRC 110975</strain>
    </source>
</reference>
<dbReference type="PANTHER" id="PTHR35010:SF2">
    <property type="entry name" value="BLL4672 PROTEIN"/>
    <property type="match status" value="1"/>
</dbReference>
<keyword evidence="3" id="KW-1185">Reference proteome</keyword>
<organism evidence="2 3">
    <name type="scientific">Paractinoplanes bogorensis</name>
    <dbReference type="NCBI Taxonomy" id="1610840"/>
    <lineage>
        <taxon>Bacteria</taxon>
        <taxon>Bacillati</taxon>
        <taxon>Actinomycetota</taxon>
        <taxon>Actinomycetes</taxon>
        <taxon>Micromonosporales</taxon>
        <taxon>Micromonosporaceae</taxon>
        <taxon>Paractinoplanes</taxon>
    </lineage>
</organism>
<name>A0ABS5YHG7_9ACTN</name>
<dbReference type="SUPFAM" id="SSF47413">
    <property type="entry name" value="lambda repressor-like DNA-binding domains"/>
    <property type="match status" value="1"/>
</dbReference>